<sequence length="205" mass="23110">MSSRGRGRGRGRGSSAELLRDVNEDIGAQTEIARDKSPPRYPAAFEVPEVQLITLSDQNARESFHRHLRNRDSQPAVFDVSNCPYDSKLLMGLLTSNLLLPPRPLKRKVVRAPILPKRLRADSNISLTAAETGKDGSKVVEDLIEYEDKQPTTETQNRDDDDDVDEDQDMEIEEDLIEDAPDDDYGKNYYDSNDEEDEDGGDNEE</sequence>
<evidence type="ECO:0000256" key="1">
    <source>
        <dbReference type="SAM" id="MobiDB-lite"/>
    </source>
</evidence>
<feature type="compositionally biased region" description="Acidic residues" evidence="1">
    <location>
        <begin position="159"/>
        <end position="183"/>
    </location>
</feature>
<feature type="region of interest" description="Disordered" evidence="1">
    <location>
        <begin position="144"/>
        <end position="205"/>
    </location>
</feature>
<dbReference type="EMBL" id="HBIJ01003755">
    <property type="protein sequence ID" value="CAE0361926.1"/>
    <property type="molecule type" value="Transcribed_RNA"/>
</dbReference>
<proteinExistence type="predicted"/>
<accession>A0A7S3NEF3</accession>
<feature type="compositionally biased region" description="Acidic residues" evidence="1">
    <location>
        <begin position="192"/>
        <end position="205"/>
    </location>
</feature>
<protein>
    <recommendedName>
        <fullName evidence="3">DNA-directed RNA polymerase III subunit</fullName>
    </recommendedName>
</protein>
<name>A0A7S3NEF3_9STRA</name>
<reference evidence="2" key="1">
    <citation type="submission" date="2021-01" db="EMBL/GenBank/DDBJ databases">
        <authorList>
            <person name="Corre E."/>
            <person name="Pelletier E."/>
            <person name="Niang G."/>
            <person name="Scheremetjew M."/>
            <person name="Finn R."/>
            <person name="Kale V."/>
            <person name="Holt S."/>
            <person name="Cochrane G."/>
            <person name="Meng A."/>
            <person name="Brown T."/>
            <person name="Cohen L."/>
        </authorList>
    </citation>
    <scope>NUCLEOTIDE SEQUENCE</scope>
    <source>
        <strain evidence="2">CCMP1510</strain>
    </source>
</reference>
<evidence type="ECO:0008006" key="3">
    <source>
        <dbReference type="Google" id="ProtNLM"/>
    </source>
</evidence>
<gene>
    <name evidence="2" type="ORF">ALAG00032_LOCUS2659</name>
</gene>
<evidence type="ECO:0000313" key="2">
    <source>
        <dbReference type="EMBL" id="CAE0361926.1"/>
    </source>
</evidence>
<dbReference type="AlphaFoldDB" id="A0A7S3NEF3"/>
<organism evidence="2">
    <name type="scientific">Aureoumbra lagunensis</name>
    <dbReference type="NCBI Taxonomy" id="44058"/>
    <lineage>
        <taxon>Eukaryota</taxon>
        <taxon>Sar</taxon>
        <taxon>Stramenopiles</taxon>
        <taxon>Ochrophyta</taxon>
        <taxon>Pelagophyceae</taxon>
        <taxon>Pelagomonadales</taxon>
        <taxon>Aureoumbra</taxon>
    </lineage>
</organism>